<gene>
    <name evidence="2" type="ordered locus">Glov_0723</name>
</gene>
<proteinExistence type="predicted"/>
<evidence type="ECO:0000256" key="1">
    <source>
        <dbReference type="SAM" id="SignalP"/>
    </source>
</evidence>
<protein>
    <submittedName>
        <fullName evidence="2">Uncharacterized protein</fullName>
    </submittedName>
</protein>
<dbReference type="KEGG" id="glo:Glov_0723"/>
<keyword evidence="3" id="KW-1185">Reference proteome</keyword>
<evidence type="ECO:0000313" key="3">
    <source>
        <dbReference type="Proteomes" id="UP000002420"/>
    </source>
</evidence>
<feature type="signal peptide" evidence="1">
    <location>
        <begin position="1"/>
        <end position="27"/>
    </location>
</feature>
<organism evidence="2 3">
    <name type="scientific">Trichlorobacter lovleyi (strain ATCC BAA-1151 / DSM 17278 / SZ)</name>
    <name type="common">Geobacter lovleyi</name>
    <dbReference type="NCBI Taxonomy" id="398767"/>
    <lineage>
        <taxon>Bacteria</taxon>
        <taxon>Pseudomonadati</taxon>
        <taxon>Thermodesulfobacteriota</taxon>
        <taxon>Desulfuromonadia</taxon>
        <taxon>Geobacterales</taxon>
        <taxon>Geobacteraceae</taxon>
        <taxon>Trichlorobacter</taxon>
    </lineage>
</organism>
<dbReference type="STRING" id="398767.Glov_0723"/>
<feature type="chain" id="PRO_5002786013" evidence="1">
    <location>
        <begin position="28"/>
        <end position="132"/>
    </location>
</feature>
<evidence type="ECO:0000313" key="2">
    <source>
        <dbReference type="EMBL" id="ACD94449.1"/>
    </source>
</evidence>
<dbReference type="HOGENOM" id="CLU_1914062_0_0_7"/>
<dbReference type="RefSeq" id="WP_012468805.1">
    <property type="nucleotide sequence ID" value="NC_010814.1"/>
</dbReference>
<keyword evidence="1" id="KW-0732">Signal</keyword>
<name>B3E4D4_TRIL1</name>
<dbReference type="Proteomes" id="UP000002420">
    <property type="component" value="Chromosome"/>
</dbReference>
<dbReference type="EMBL" id="CP001089">
    <property type="protein sequence ID" value="ACD94449.1"/>
    <property type="molecule type" value="Genomic_DNA"/>
</dbReference>
<dbReference type="AlphaFoldDB" id="B3E4D4"/>
<accession>B3E4D4</accession>
<reference evidence="2 3" key="1">
    <citation type="submission" date="2008-05" db="EMBL/GenBank/DDBJ databases">
        <title>Complete sequence of chromosome of Geobacter lovleyi SZ.</title>
        <authorList>
            <consortium name="US DOE Joint Genome Institute"/>
            <person name="Lucas S."/>
            <person name="Copeland A."/>
            <person name="Lapidus A."/>
            <person name="Glavina del Rio T."/>
            <person name="Dalin E."/>
            <person name="Tice H."/>
            <person name="Bruce D."/>
            <person name="Goodwin L."/>
            <person name="Pitluck S."/>
            <person name="Chertkov O."/>
            <person name="Meincke L."/>
            <person name="Brettin T."/>
            <person name="Detter J.C."/>
            <person name="Han C."/>
            <person name="Tapia R."/>
            <person name="Kuske C.R."/>
            <person name="Schmutz J."/>
            <person name="Larimer F."/>
            <person name="Land M."/>
            <person name="Hauser L."/>
            <person name="Kyrpides N."/>
            <person name="Mikhailova N."/>
            <person name="Sung Y."/>
            <person name="Fletcher K.E."/>
            <person name="Ritalahti K.M."/>
            <person name="Loeffler F.E."/>
            <person name="Richardson P."/>
        </authorList>
    </citation>
    <scope>NUCLEOTIDE SEQUENCE [LARGE SCALE GENOMIC DNA]</scope>
    <source>
        <strain evidence="3">ATCC BAA-1151 / DSM 17278 / SZ</strain>
    </source>
</reference>
<sequence length="132" mass="14823">MSNRYSLNKLVVTATFLAVVAAAPLWATEYKPATEECKACVTRCVMNETGGKVFDACFTPIWIKPPGDCNLKCPDVNRNILRSELWKAAREKCETDLASCLQAAKDDRNKILRCRGEEASCKQRTSRFMDPK</sequence>